<organism evidence="4 5">
    <name type="scientific">Pinctada imbricata</name>
    <name type="common">Atlantic pearl-oyster</name>
    <name type="synonym">Pinctada martensii</name>
    <dbReference type="NCBI Taxonomy" id="66713"/>
    <lineage>
        <taxon>Eukaryota</taxon>
        <taxon>Metazoa</taxon>
        <taxon>Spiralia</taxon>
        <taxon>Lophotrochozoa</taxon>
        <taxon>Mollusca</taxon>
        <taxon>Bivalvia</taxon>
        <taxon>Autobranchia</taxon>
        <taxon>Pteriomorphia</taxon>
        <taxon>Pterioida</taxon>
        <taxon>Pterioidea</taxon>
        <taxon>Pteriidae</taxon>
        <taxon>Pinctada</taxon>
    </lineage>
</organism>
<feature type="transmembrane region" description="Helical" evidence="3">
    <location>
        <begin position="113"/>
        <end position="134"/>
    </location>
</feature>
<keyword evidence="2" id="KW-0326">Glycosidase</keyword>
<dbReference type="PANTHER" id="PTHR43053">
    <property type="entry name" value="GLYCOSIDASE FAMILY 31"/>
    <property type="match status" value="1"/>
</dbReference>
<accession>A0AA89C5G4</accession>
<dbReference type="EMBL" id="VSWD01000005">
    <property type="protein sequence ID" value="KAK3101864.1"/>
    <property type="molecule type" value="Genomic_DNA"/>
</dbReference>
<dbReference type="Proteomes" id="UP001186944">
    <property type="component" value="Unassembled WGS sequence"/>
</dbReference>
<sequence length="424" mass="48941">MNNALGKNIQDDSDMKNGHLFDESEEETTLSTPTKSKGILKGWKNTLEDKNLNDGKDTDQCQSSTLASHLRKDSIALTSEKLGQILDIQKHYKKLHKQKRFGKQREILKKYQLQIGVAALFVMTVVIVSIGWHFHAIHKHERMISQRIFFEAEKRNLNLADPAKRDDIAGKLGLSLPIWQLPSHCNKETEEDEYQCLKWKGNAEFRIWYYTRDAIQCYNISWYFLNTHMLPKDCYQIGNAAWYGPSNVSNPTWTNHGINFTFSSSFTHQFDAGDYSLATENYWLSSRGVGIYVPGNIPLIVDWNKSKRGWICLISNYTGDFYGNKLTHAKHFLNYTICNGNDIKATHAYMRNLLPSPPIQLPDPSLFSDPLWSTADEENDEAKTTDKSIFQKVLLMRKHNLTCSSLVFDRTWQKLYGDFEFDPE</sequence>
<dbReference type="GO" id="GO:0016798">
    <property type="term" value="F:hydrolase activity, acting on glycosyl bonds"/>
    <property type="evidence" value="ECO:0007669"/>
    <property type="project" value="UniProtKB-KW"/>
</dbReference>
<comment type="caution">
    <text evidence="4">The sequence shown here is derived from an EMBL/GenBank/DDBJ whole genome shotgun (WGS) entry which is preliminary data.</text>
</comment>
<keyword evidence="1" id="KW-0378">Hydrolase</keyword>
<evidence type="ECO:0000313" key="4">
    <source>
        <dbReference type="EMBL" id="KAK3101864.1"/>
    </source>
</evidence>
<gene>
    <name evidence="4" type="ORF">FSP39_006866</name>
</gene>
<name>A0AA89C5G4_PINIB</name>
<evidence type="ECO:0000313" key="5">
    <source>
        <dbReference type="Proteomes" id="UP001186944"/>
    </source>
</evidence>
<evidence type="ECO:0000256" key="3">
    <source>
        <dbReference type="SAM" id="Phobius"/>
    </source>
</evidence>
<dbReference type="AlphaFoldDB" id="A0AA89C5G4"/>
<keyword evidence="3" id="KW-0472">Membrane</keyword>
<evidence type="ECO:0000256" key="1">
    <source>
        <dbReference type="ARBA" id="ARBA00022801"/>
    </source>
</evidence>
<dbReference type="PANTHER" id="PTHR43053:SF4">
    <property type="entry name" value="MYOGENESIS-REGULATING GLYCOSIDASE"/>
    <property type="match status" value="1"/>
</dbReference>
<keyword evidence="3" id="KW-1133">Transmembrane helix</keyword>
<dbReference type="InterPro" id="IPR050985">
    <property type="entry name" value="Alpha-glycosidase_related"/>
</dbReference>
<proteinExistence type="predicted"/>
<evidence type="ECO:0000256" key="2">
    <source>
        <dbReference type="ARBA" id="ARBA00023295"/>
    </source>
</evidence>
<keyword evidence="5" id="KW-1185">Reference proteome</keyword>
<keyword evidence="3" id="KW-0812">Transmembrane</keyword>
<protein>
    <submittedName>
        <fullName evidence="4">Uncharacterized protein</fullName>
    </submittedName>
</protein>
<reference evidence="4" key="1">
    <citation type="submission" date="2019-08" db="EMBL/GenBank/DDBJ databases">
        <title>The improved chromosome-level genome for the pearl oyster Pinctada fucata martensii using PacBio sequencing and Hi-C.</title>
        <authorList>
            <person name="Zheng Z."/>
        </authorList>
    </citation>
    <scope>NUCLEOTIDE SEQUENCE</scope>
    <source>
        <strain evidence="4">ZZ-2019</strain>
        <tissue evidence="4">Adductor muscle</tissue>
    </source>
</reference>